<accession>A0A942T0Z8</accession>
<feature type="region of interest" description="Disordered" evidence="1">
    <location>
        <begin position="101"/>
        <end position="125"/>
    </location>
</feature>
<dbReference type="InterPro" id="IPR008984">
    <property type="entry name" value="SMAD_FHA_dom_sf"/>
</dbReference>
<protein>
    <submittedName>
        <fullName evidence="3">FHA domain-containing protein</fullName>
    </submittedName>
</protein>
<organism evidence="3">
    <name type="scientific">Neobacillus citreus</name>
    <dbReference type="NCBI Taxonomy" id="2833578"/>
    <lineage>
        <taxon>Bacteria</taxon>
        <taxon>Bacillati</taxon>
        <taxon>Bacillota</taxon>
        <taxon>Bacilli</taxon>
        <taxon>Bacillales</taxon>
        <taxon>Bacillaceae</taxon>
        <taxon>Neobacillus</taxon>
    </lineage>
</organism>
<dbReference type="AlphaFoldDB" id="A0A942T0Z8"/>
<evidence type="ECO:0000259" key="2">
    <source>
        <dbReference type="PROSITE" id="PS50006"/>
    </source>
</evidence>
<name>A0A942T0Z8_9BACI</name>
<dbReference type="InterPro" id="IPR000253">
    <property type="entry name" value="FHA_dom"/>
</dbReference>
<evidence type="ECO:0000313" key="3">
    <source>
        <dbReference type="EMBL" id="MBS4183166.1"/>
    </source>
</evidence>
<dbReference type="Pfam" id="PF00498">
    <property type="entry name" value="FHA"/>
    <property type="match status" value="1"/>
</dbReference>
<proteinExistence type="predicted"/>
<feature type="domain" description="FHA" evidence="2">
    <location>
        <begin position="147"/>
        <end position="203"/>
    </location>
</feature>
<feature type="compositionally biased region" description="Basic and acidic residues" evidence="1">
    <location>
        <begin position="105"/>
        <end position="114"/>
    </location>
</feature>
<sequence length="260" mass="27311">MRDDDIDDTVVRRPRRALSGDRVADALDDTVLRPAHEQLPPVPADPDPFGDTVLRARPDVYAAPDTADTVIRPRSGVAHDPGHLDVEHDPIDDVDATVVRGPSHRSRDGHDHGVPRLPAPPADPAVPVARVPSVRVADRVIRLEQPVLVGRRPVAPRFAAGPAPVLVAVPSPSGQVSGTHVVVHAAGEAAVVQDLRSTNGTVVRPPGGTPYRMPAGAEIAVLTGTVVEIGDGNAIEILSPHLRVAPSAHDLPHLPPLPTS</sequence>
<dbReference type="PROSITE" id="PS50006">
    <property type="entry name" value="FHA_DOMAIN"/>
    <property type="match status" value="1"/>
</dbReference>
<comment type="caution">
    <text evidence="3">The sequence shown here is derived from an EMBL/GenBank/DDBJ whole genome shotgun (WGS) entry which is preliminary data.</text>
</comment>
<reference evidence="3" key="1">
    <citation type="submission" date="2021-05" db="EMBL/GenBank/DDBJ databases">
        <title>Novel Bacillus species.</title>
        <authorList>
            <person name="Liu G."/>
        </authorList>
    </citation>
    <scope>NUCLEOTIDE SEQUENCE</scope>
    <source>
        <strain evidence="3">FJAT-50051</strain>
    </source>
</reference>
<gene>
    <name evidence="3" type="ORF">KHB02_17375</name>
</gene>
<dbReference type="Gene3D" id="2.60.200.20">
    <property type="match status" value="1"/>
</dbReference>
<dbReference type="EMBL" id="JAGYPE010000003">
    <property type="protein sequence ID" value="MBS4183166.1"/>
    <property type="molecule type" value="Genomic_DNA"/>
</dbReference>
<feature type="region of interest" description="Disordered" evidence="1">
    <location>
        <begin position="34"/>
        <end position="53"/>
    </location>
</feature>
<dbReference type="SUPFAM" id="SSF49879">
    <property type="entry name" value="SMAD/FHA domain"/>
    <property type="match status" value="1"/>
</dbReference>
<evidence type="ECO:0000256" key="1">
    <source>
        <dbReference type="SAM" id="MobiDB-lite"/>
    </source>
</evidence>